<dbReference type="EMBL" id="RKRF01000009">
    <property type="protein sequence ID" value="RPF53222.1"/>
    <property type="molecule type" value="Genomic_DNA"/>
</dbReference>
<feature type="domain" description="Hemerythrin-like" evidence="1">
    <location>
        <begin position="12"/>
        <end position="128"/>
    </location>
</feature>
<accession>A0A3N5C1G8</accession>
<organism evidence="2 3">
    <name type="scientific">Aquisalibacillus elongatus</name>
    <dbReference type="NCBI Taxonomy" id="485577"/>
    <lineage>
        <taxon>Bacteria</taxon>
        <taxon>Bacillati</taxon>
        <taxon>Bacillota</taxon>
        <taxon>Bacilli</taxon>
        <taxon>Bacillales</taxon>
        <taxon>Bacillaceae</taxon>
        <taxon>Aquisalibacillus</taxon>
    </lineage>
</organism>
<dbReference type="OrthoDB" id="9793254at2"/>
<comment type="caution">
    <text evidence="2">The sequence shown here is derived from an EMBL/GenBank/DDBJ whole genome shotgun (WGS) entry which is preliminary data.</text>
</comment>
<keyword evidence="3" id="KW-1185">Reference proteome</keyword>
<dbReference type="Proteomes" id="UP000276443">
    <property type="component" value="Unassembled WGS sequence"/>
</dbReference>
<gene>
    <name evidence="2" type="ORF">EDC24_1719</name>
</gene>
<dbReference type="Pfam" id="PF01814">
    <property type="entry name" value="Hemerythrin"/>
    <property type="match status" value="1"/>
</dbReference>
<evidence type="ECO:0000313" key="3">
    <source>
        <dbReference type="Proteomes" id="UP000276443"/>
    </source>
</evidence>
<evidence type="ECO:0000313" key="2">
    <source>
        <dbReference type="EMBL" id="RPF53222.1"/>
    </source>
</evidence>
<name>A0A3N5C1G8_9BACI</name>
<reference evidence="2 3" key="1">
    <citation type="submission" date="2018-11" db="EMBL/GenBank/DDBJ databases">
        <title>Genomic Encyclopedia of Type Strains, Phase IV (KMG-IV): sequencing the most valuable type-strain genomes for metagenomic binning, comparative biology and taxonomic classification.</title>
        <authorList>
            <person name="Goeker M."/>
        </authorList>
    </citation>
    <scope>NUCLEOTIDE SEQUENCE [LARGE SCALE GENOMIC DNA]</scope>
    <source>
        <strain evidence="2 3">DSM 18090</strain>
    </source>
</reference>
<evidence type="ECO:0000259" key="1">
    <source>
        <dbReference type="Pfam" id="PF01814"/>
    </source>
</evidence>
<dbReference type="AlphaFoldDB" id="A0A3N5C1G8"/>
<dbReference type="InterPro" id="IPR012312">
    <property type="entry name" value="Hemerythrin-like"/>
</dbReference>
<sequence>MKRHEALNPLSHHHHHALVMALEMKRSGTEKSDKTFKQLVRDMIDFWENDGRDHFRDEEEVLVPLYLEHADSVEVDLVKEMLYQHVQIRSLIYDLREKGVTQHEKMRELGEILDQHIRLEERELFPLIEQAVPEKYLYQANGRFHRDSYSGF</sequence>
<proteinExistence type="predicted"/>
<dbReference type="Gene3D" id="1.20.120.520">
    <property type="entry name" value="nmb1532 protein domain like"/>
    <property type="match status" value="1"/>
</dbReference>
<dbReference type="RefSeq" id="WP_124221637.1">
    <property type="nucleotide sequence ID" value="NZ_RKRF01000009.1"/>
</dbReference>
<protein>
    <submittedName>
        <fullName evidence="2">Hemerythrin-like domain-containing protein</fullName>
    </submittedName>
</protein>